<evidence type="ECO:0000256" key="1">
    <source>
        <dbReference type="SAM" id="MobiDB-lite"/>
    </source>
</evidence>
<dbReference type="NCBIfam" id="TIGR03696">
    <property type="entry name" value="Rhs_assc_core"/>
    <property type="match status" value="1"/>
</dbReference>
<protein>
    <submittedName>
        <fullName evidence="2">RHS repeat-associated protein</fullName>
    </submittedName>
</protein>
<sequence>MTIAPDNRLTSISLLLPGGVLFTSKLGSDGAFAASYDHPSVRGDLVQTTDAAGRQAGDLRTYDPYGQPLAPAGTVDTDNVPDNSPGSMDYGWLGQYQRPYEHAGALSLVQMGARPYSPLLGRFLSVDPDEGGSANDYDYVAGDPINALDLDGHGWFSAIISVVTKVAEFASDIPGPIGAVASGVAAVGNAVQGNWRAAAQFAASAVTGGATRWIARAVKVVKTVARPFAKVNHAAKARVGTWMVKKYNGGKHRVTIENSAGKWKYDLAGKPHGPVKTPHKVWHPRNHRSPSGWGKPSRRAYSMSWRDMYHEGYSGSRIEVQSDYR</sequence>
<dbReference type="EMBL" id="PDJK01000002">
    <property type="protein sequence ID" value="PFG47035.1"/>
    <property type="molecule type" value="Genomic_DNA"/>
</dbReference>
<dbReference type="Gene3D" id="2.180.10.10">
    <property type="entry name" value="RHS repeat-associated core"/>
    <property type="match status" value="1"/>
</dbReference>
<reference evidence="2 3" key="1">
    <citation type="submission" date="2017-10" db="EMBL/GenBank/DDBJ databases">
        <title>Sequencing the genomes of 1000 actinobacteria strains.</title>
        <authorList>
            <person name="Klenk H.-P."/>
        </authorList>
    </citation>
    <scope>NUCLEOTIDE SEQUENCE [LARGE SCALE GENOMIC DNA]</scope>
    <source>
        <strain evidence="2 3">DSM 46092</strain>
    </source>
</reference>
<dbReference type="RefSeq" id="WP_098511000.1">
    <property type="nucleotide sequence ID" value="NZ_JBIAKZ010000015.1"/>
</dbReference>
<accession>A0A2A9F9C5</accession>
<dbReference type="Proteomes" id="UP000243542">
    <property type="component" value="Unassembled WGS sequence"/>
</dbReference>
<proteinExistence type="predicted"/>
<feature type="region of interest" description="Disordered" evidence="1">
    <location>
        <begin position="275"/>
        <end position="297"/>
    </location>
</feature>
<dbReference type="AlphaFoldDB" id="A0A2A9F9C5"/>
<feature type="region of interest" description="Disordered" evidence="1">
    <location>
        <begin position="56"/>
        <end position="82"/>
    </location>
</feature>
<comment type="caution">
    <text evidence="2">The sequence shown here is derived from an EMBL/GenBank/DDBJ whole genome shotgun (WGS) entry which is preliminary data.</text>
</comment>
<keyword evidence="3" id="KW-1185">Reference proteome</keyword>
<organism evidence="2 3">
    <name type="scientific">Amycolatopsis sulphurea</name>
    <dbReference type="NCBI Taxonomy" id="76022"/>
    <lineage>
        <taxon>Bacteria</taxon>
        <taxon>Bacillati</taxon>
        <taxon>Actinomycetota</taxon>
        <taxon>Actinomycetes</taxon>
        <taxon>Pseudonocardiales</taxon>
        <taxon>Pseudonocardiaceae</taxon>
        <taxon>Amycolatopsis</taxon>
    </lineage>
</organism>
<evidence type="ECO:0000313" key="2">
    <source>
        <dbReference type="EMBL" id="PFG47035.1"/>
    </source>
</evidence>
<gene>
    <name evidence="2" type="ORF">ATK36_2049</name>
</gene>
<dbReference type="InterPro" id="IPR022385">
    <property type="entry name" value="Rhs_assc_core"/>
</dbReference>
<evidence type="ECO:0000313" key="3">
    <source>
        <dbReference type="Proteomes" id="UP000243542"/>
    </source>
</evidence>
<name>A0A2A9F9C5_9PSEU</name>
<feature type="compositionally biased region" description="Basic residues" evidence="1">
    <location>
        <begin position="277"/>
        <end position="288"/>
    </location>
</feature>